<reference evidence="2" key="1">
    <citation type="submission" date="2022-06" db="EMBL/GenBank/DDBJ databases">
        <title>Genomic Encyclopedia of Archaeal and Bacterial Type Strains, Phase II (KMG-II): from individual species to whole genera.</title>
        <authorList>
            <person name="Goeker M."/>
        </authorList>
    </citation>
    <scope>NUCLEOTIDE SEQUENCE</scope>
    <source>
        <strain evidence="2">DSM 43935</strain>
    </source>
</reference>
<gene>
    <name evidence="2" type="ORF">LX83_001426</name>
</gene>
<dbReference type="AlphaFoldDB" id="A0AAE3KDW3"/>
<dbReference type="RefSeq" id="WP_253768388.1">
    <property type="nucleotide sequence ID" value="NZ_JAMTCK010000003.1"/>
</dbReference>
<sequence>MEADDLVPIQLNITALTGECHRVSVLAEQLEAAGADVASLRVDNWTGAAGDRFELVRHALVANLRRAADAHQAAAEALAGYVGAGEELRRLADSVIAEARASADPIRREAARLSLDRWRRQLATAAEVAARAIRVAGEELAEIRRVVPEAVVTPPVAEPPAGQALVALGPPDEPALPRPRPQPVVERIAPVERVPEQPAGQPDLVWLAELPGPYGAVADPELDLRRLRVLNNAVLDAWQGWTAAPGDAPGGTAGTGRGDVLGRLSGVSPYRG</sequence>
<feature type="compositionally biased region" description="Gly residues" evidence="1">
    <location>
        <begin position="248"/>
        <end position="259"/>
    </location>
</feature>
<organism evidence="2 3">
    <name type="scientific">Goodfellowiella coeruleoviolacea</name>
    <dbReference type="NCBI Taxonomy" id="334858"/>
    <lineage>
        <taxon>Bacteria</taxon>
        <taxon>Bacillati</taxon>
        <taxon>Actinomycetota</taxon>
        <taxon>Actinomycetes</taxon>
        <taxon>Pseudonocardiales</taxon>
        <taxon>Pseudonocardiaceae</taxon>
        <taxon>Goodfellowiella</taxon>
    </lineage>
</organism>
<evidence type="ECO:0000256" key="1">
    <source>
        <dbReference type="SAM" id="MobiDB-lite"/>
    </source>
</evidence>
<dbReference type="Proteomes" id="UP001206128">
    <property type="component" value="Unassembled WGS sequence"/>
</dbReference>
<evidence type="ECO:0000313" key="3">
    <source>
        <dbReference type="Proteomes" id="UP001206128"/>
    </source>
</evidence>
<name>A0AAE3KDW3_9PSEU</name>
<evidence type="ECO:0000313" key="2">
    <source>
        <dbReference type="EMBL" id="MCP2164586.1"/>
    </source>
</evidence>
<comment type="caution">
    <text evidence="2">The sequence shown here is derived from an EMBL/GenBank/DDBJ whole genome shotgun (WGS) entry which is preliminary data.</text>
</comment>
<keyword evidence="3" id="KW-1185">Reference proteome</keyword>
<proteinExistence type="predicted"/>
<feature type="region of interest" description="Disordered" evidence="1">
    <location>
        <begin position="243"/>
        <end position="272"/>
    </location>
</feature>
<protein>
    <submittedName>
        <fullName evidence="2">Uncharacterized protein</fullName>
    </submittedName>
</protein>
<dbReference type="EMBL" id="JAMTCK010000003">
    <property type="protein sequence ID" value="MCP2164586.1"/>
    <property type="molecule type" value="Genomic_DNA"/>
</dbReference>
<accession>A0AAE3KDW3</accession>